<proteinExistence type="predicted"/>
<dbReference type="OrthoDB" id="3543113at2759"/>
<evidence type="ECO:0000313" key="1">
    <source>
        <dbReference type="EMBL" id="KIJ12281.1"/>
    </source>
</evidence>
<evidence type="ECO:0000313" key="2">
    <source>
        <dbReference type="Proteomes" id="UP000053647"/>
    </source>
</evidence>
<protein>
    <recommendedName>
        <fullName evidence="3">F-box domain-containing protein</fullName>
    </recommendedName>
</protein>
<gene>
    <name evidence="1" type="ORF">PAXINDRAFT_171295</name>
</gene>
<dbReference type="InterPro" id="IPR032675">
    <property type="entry name" value="LRR_dom_sf"/>
</dbReference>
<evidence type="ECO:0008006" key="3">
    <source>
        <dbReference type="Google" id="ProtNLM"/>
    </source>
</evidence>
<dbReference type="Gene3D" id="3.80.10.10">
    <property type="entry name" value="Ribonuclease Inhibitor"/>
    <property type="match status" value="1"/>
</dbReference>
<sequence length="462" mass="52371">MHRCLEITEILLEVFELVFTSESCYPDLTCLARTCQSFHRPALDVLWREQSSFIPLVMCFPRKLLKFKVNKGGPAFTVKFAKAPSARDWERPSVYAKCIRMMTNSGHPYTRKYELHASVLQTLLESCPSTPLLPNLRHLNYNTLIGTSKASVASLFTLFSPNLLQYLDFSLGSDDSHELLTQLPNCYPQIEFLRVSLLDRPYLNIAEYISPLASLRHLKSLDFTLADSYFRSSSINPPNGFPSLVNLTVSCRSIIMVLHIFKAIQSTQLRDLELYFFDDVDIANIREFLAIIASRPAWRQSMRSISLGMNICSMTANDVRGLSIFYHLRRLDLHNTGLVLDDHLLDDMAKAWPMLEKLSITNSHLRIPSKATLNGLVPFSKHCPHIATLRLQLNATKVPAPDNSTDASRDESREGDRTVVLLCIQATSDISDPPSLMSFLLNLFPRNTLFFTNQCGGRVPFF</sequence>
<dbReference type="EMBL" id="KN819366">
    <property type="protein sequence ID" value="KIJ12281.1"/>
    <property type="molecule type" value="Genomic_DNA"/>
</dbReference>
<reference evidence="1 2" key="1">
    <citation type="submission" date="2014-06" db="EMBL/GenBank/DDBJ databases">
        <authorList>
            <consortium name="DOE Joint Genome Institute"/>
            <person name="Kuo A."/>
            <person name="Kohler A."/>
            <person name="Nagy L.G."/>
            <person name="Floudas D."/>
            <person name="Copeland A."/>
            <person name="Barry K.W."/>
            <person name="Cichocki N."/>
            <person name="Veneault-Fourrey C."/>
            <person name="LaButti K."/>
            <person name="Lindquist E.A."/>
            <person name="Lipzen A."/>
            <person name="Lundell T."/>
            <person name="Morin E."/>
            <person name="Murat C."/>
            <person name="Sun H."/>
            <person name="Tunlid A."/>
            <person name="Henrissat B."/>
            <person name="Grigoriev I.V."/>
            <person name="Hibbett D.S."/>
            <person name="Martin F."/>
            <person name="Nordberg H.P."/>
            <person name="Cantor M.N."/>
            <person name="Hua S.X."/>
        </authorList>
    </citation>
    <scope>NUCLEOTIDE SEQUENCE [LARGE SCALE GENOMIC DNA]</scope>
    <source>
        <strain evidence="1 2">ATCC 200175</strain>
    </source>
</reference>
<dbReference type="HOGENOM" id="CLU_021164_0_2_1"/>
<reference evidence="2" key="2">
    <citation type="submission" date="2015-01" db="EMBL/GenBank/DDBJ databases">
        <title>Evolutionary Origins and Diversification of the Mycorrhizal Mutualists.</title>
        <authorList>
            <consortium name="DOE Joint Genome Institute"/>
            <consortium name="Mycorrhizal Genomics Consortium"/>
            <person name="Kohler A."/>
            <person name="Kuo A."/>
            <person name="Nagy L.G."/>
            <person name="Floudas D."/>
            <person name="Copeland A."/>
            <person name="Barry K.W."/>
            <person name="Cichocki N."/>
            <person name="Veneault-Fourrey C."/>
            <person name="LaButti K."/>
            <person name="Lindquist E.A."/>
            <person name="Lipzen A."/>
            <person name="Lundell T."/>
            <person name="Morin E."/>
            <person name="Murat C."/>
            <person name="Riley R."/>
            <person name="Ohm R."/>
            <person name="Sun H."/>
            <person name="Tunlid A."/>
            <person name="Henrissat B."/>
            <person name="Grigoriev I.V."/>
            <person name="Hibbett D.S."/>
            <person name="Martin F."/>
        </authorList>
    </citation>
    <scope>NUCLEOTIDE SEQUENCE [LARGE SCALE GENOMIC DNA]</scope>
    <source>
        <strain evidence="2">ATCC 200175</strain>
    </source>
</reference>
<keyword evidence="2" id="KW-1185">Reference proteome</keyword>
<dbReference type="SUPFAM" id="SSF52047">
    <property type="entry name" value="RNI-like"/>
    <property type="match status" value="1"/>
</dbReference>
<accession>A0A0C9TYC5</accession>
<dbReference type="AlphaFoldDB" id="A0A0C9TYC5"/>
<name>A0A0C9TYC5_PAXIN</name>
<organism evidence="1 2">
    <name type="scientific">Paxillus involutus ATCC 200175</name>
    <dbReference type="NCBI Taxonomy" id="664439"/>
    <lineage>
        <taxon>Eukaryota</taxon>
        <taxon>Fungi</taxon>
        <taxon>Dikarya</taxon>
        <taxon>Basidiomycota</taxon>
        <taxon>Agaricomycotina</taxon>
        <taxon>Agaricomycetes</taxon>
        <taxon>Agaricomycetidae</taxon>
        <taxon>Boletales</taxon>
        <taxon>Paxilineae</taxon>
        <taxon>Paxillaceae</taxon>
        <taxon>Paxillus</taxon>
    </lineage>
</organism>
<dbReference type="Proteomes" id="UP000053647">
    <property type="component" value="Unassembled WGS sequence"/>
</dbReference>